<evidence type="ECO:0000256" key="5">
    <source>
        <dbReference type="ARBA" id="ARBA00022692"/>
    </source>
</evidence>
<accession>A0A0F9ULM4</accession>
<keyword evidence="5 8" id="KW-0812">Transmembrane</keyword>
<feature type="transmembrane region" description="Helical" evidence="8">
    <location>
        <begin position="177"/>
        <end position="197"/>
    </location>
</feature>
<feature type="transmembrane region" description="Helical" evidence="8">
    <location>
        <begin position="153"/>
        <end position="171"/>
    </location>
</feature>
<evidence type="ECO:0000256" key="4">
    <source>
        <dbReference type="ARBA" id="ARBA00022679"/>
    </source>
</evidence>
<dbReference type="GO" id="GO:0042371">
    <property type="term" value="P:vitamin K biosynthetic process"/>
    <property type="evidence" value="ECO:0007669"/>
    <property type="project" value="TreeGrafter"/>
</dbReference>
<feature type="transmembrane region" description="Helical" evidence="8">
    <location>
        <begin position="121"/>
        <end position="141"/>
    </location>
</feature>
<evidence type="ECO:0000256" key="7">
    <source>
        <dbReference type="ARBA" id="ARBA00023136"/>
    </source>
</evidence>
<comment type="pathway">
    <text evidence="2">Quinol/quinone metabolism; menaquinone biosynthesis.</text>
</comment>
<evidence type="ECO:0008006" key="10">
    <source>
        <dbReference type="Google" id="ProtNLM"/>
    </source>
</evidence>
<evidence type="ECO:0000256" key="1">
    <source>
        <dbReference type="ARBA" id="ARBA00004141"/>
    </source>
</evidence>
<dbReference type="Pfam" id="PF01040">
    <property type="entry name" value="UbiA"/>
    <property type="match status" value="1"/>
</dbReference>
<feature type="transmembrane region" description="Helical" evidence="8">
    <location>
        <begin position="224"/>
        <end position="244"/>
    </location>
</feature>
<dbReference type="AlphaFoldDB" id="A0A0F9ULM4"/>
<dbReference type="EMBL" id="LAZR01000927">
    <property type="protein sequence ID" value="KKN54478.1"/>
    <property type="molecule type" value="Genomic_DNA"/>
</dbReference>
<evidence type="ECO:0000313" key="9">
    <source>
        <dbReference type="EMBL" id="KKN54478.1"/>
    </source>
</evidence>
<dbReference type="PIRSF" id="PIRSF005355">
    <property type="entry name" value="UBIAD1"/>
    <property type="match status" value="1"/>
</dbReference>
<evidence type="ECO:0000256" key="8">
    <source>
        <dbReference type="SAM" id="Phobius"/>
    </source>
</evidence>
<dbReference type="GO" id="GO:0004659">
    <property type="term" value="F:prenyltransferase activity"/>
    <property type="evidence" value="ECO:0007669"/>
    <property type="project" value="InterPro"/>
</dbReference>
<feature type="transmembrane region" description="Helical" evidence="8">
    <location>
        <begin position="250"/>
        <end position="269"/>
    </location>
</feature>
<proteinExistence type="predicted"/>
<dbReference type="Gene3D" id="1.20.120.1780">
    <property type="entry name" value="UbiA prenyltransferase"/>
    <property type="match status" value="1"/>
</dbReference>
<gene>
    <name evidence="9" type="ORF">LCGC14_0591880</name>
</gene>
<keyword evidence="7 8" id="KW-0472">Membrane</keyword>
<comment type="subcellular location">
    <subcellularLocation>
        <location evidence="1">Membrane</location>
        <topology evidence="1">Multi-pass membrane protein</topology>
    </subcellularLocation>
</comment>
<dbReference type="UniPathway" id="UPA00079"/>
<dbReference type="GO" id="GO:0016020">
    <property type="term" value="C:membrane"/>
    <property type="evidence" value="ECO:0007669"/>
    <property type="project" value="UniProtKB-SubCell"/>
</dbReference>
<evidence type="ECO:0000256" key="2">
    <source>
        <dbReference type="ARBA" id="ARBA00004863"/>
    </source>
</evidence>
<evidence type="ECO:0000256" key="3">
    <source>
        <dbReference type="ARBA" id="ARBA00022428"/>
    </source>
</evidence>
<organism evidence="9">
    <name type="scientific">marine sediment metagenome</name>
    <dbReference type="NCBI Taxonomy" id="412755"/>
    <lineage>
        <taxon>unclassified sequences</taxon>
        <taxon>metagenomes</taxon>
        <taxon>ecological metagenomes</taxon>
    </lineage>
</organism>
<dbReference type="PANTHER" id="PTHR13929">
    <property type="entry name" value="1,4-DIHYDROXY-2-NAPHTHOATE OCTAPRENYLTRANSFERASE"/>
    <property type="match status" value="1"/>
</dbReference>
<keyword evidence="6 8" id="KW-1133">Transmembrane helix</keyword>
<dbReference type="PANTHER" id="PTHR13929:SF0">
    <property type="entry name" value="UBIA PRENYLTRANSFERASE DOMAIN-CONTAINING PROTEIN 1"/>
    <property type="match status" value="1"/>
</dbReference>
<feature type="transmembrane region" description="Helical" evidence="8">
    <location>
        <begin position="281"/>
        <end position="301"/>
    </location>
</feature>
<feature type="transmembrane region" description="Helical" evidence="8">
    <location>
        <begin position="37"/>
        <end position="59"/>
    </location>
</feature>
<protein>
    <recommendedName>
        <fullName evidence="10">Prenyltransferase</fullName>
    </recommendedName>
</protein>
<comment type="caution">
    <text evidence="9">The sequence shown here is derived from an EMBL/GenBank/DDBJ whole genome shotgun (WGS) entry which is preliminary data.</text>
</comment>
<reference evidence="9" key="1">
    <citation type="journal article" date="2015" name="Nature">
        <title>Complex archaea that bridge the gap between prokaryotes and eukaryotes.</title>
        <authorList>
            <person name="Spang A."/>
            <person name="Saw J.H."/>
            <person name="Jorgensen S.L."/>
            <person name="Zaremba-Niedzwiedzka K."/>
            <person name="Martijn J."/>
            <person name="Lind A.E."/>
            <person name="van Eijk R."/>
            <person name="Schleper C."/>
            <person name="Guy L."/>
            <person name="Ettema T.J."/>
        </authorList>
    </citation>
    <scope>NUCLEOTIDE SEQUENCE</scope>
</reference>
<dbReference type="InterPro" id="IPR000537">
    <property type="entry name" value="UbiA_prenyltransferase"/>
</dbReference>
<keyword evidence="3" id="KW-0474">Menaquinone biosynthesis</keyword>
<dbReference type="InterPro" id="IPR026046">
    <property type="entry name" value="UBIAD1"/>
</dbReference>
<keyword evidence="4" id="KW-0808">Transferase</keyword>
<sequence>MKKSKAIVLLLRLPFMVVSAGAVFVGTAFAWWQTGQFNLVLFLLTFFGACFLHISCNVANDYFDFKSGNDAYNKNALVPFSGGSRMVLDGFVKPNEALIVSLVFAILGSAIGLYLNSVSNGNTILFIGLAALFFVFSYNGFPVRLVNKGLGEIAIFLAWGPLMVLGAYYVQAEVFSSFWVLAAAVPSGILTTLVLLINEFADKEADISTGRKTWAILFGFEKSLLIYLFLALSCYILILSGVIWGGWPTWSLLTVVTLPLPLMAYKVGLKNLDNWPSFLPAVKNTILMNFIFLVILSVSFVV</sequence>
<dbReference type="CDD" id="cd13962">
    <property type="entry name" value="PT_UbiA_UBIAD1"/>
    <property type="match status" value="1"/>
</dbReference>
<feature type="transmembrane region" description="Helical" evidence="8">
    <location>
        <begin position="7"/>
        <end position="31"/>
    </location>
</feature>
<dbReference type="GO" id="GO:0009234">
    <property type="term" value="P:menaquinone biosynthetic process"/>
    <property type="evidence" value="ECO:0007669"/>
    <property type="project" value="UniProtKB-UniPathway"/>
</dbReference>
<name>A0A0F9ULM4_9ZZZZ</name>
<feature type="transmembrane region" description="Helical" evidence="8">
    <location>
        <begin position="97"/>
        <end position="115"/>
    </location>
</feature>
<dbReference type="Gene3D" id="1.10.357.140">
    <property type="entry name" value="UbiA prenyltransferase"/>
    <property type="match status" value="1"/>
</dbReference>
<evidence type="ECO:0000256" key="6">
    <source>
        <dbReference type="ARBA" id="ARBA00022989"/>
    </source>
</evidence>
<dbReference type="InterPro" id="IPR044878">
    <property type="entry name" value="UbiA_sf"/>
</dbReference>